<dbReference type="InterPro" id="IPR027417">
    <property type="entry name" value="P-loop_NTPase"/>
</dbReference>
<evidence type="ECO:0000256" key="2">
    <source>
        <dbReference type="ARBA" id="ARBA00008124"/>
    </source>
</evidence>
<dbReference type="Pfam" id="PF06990">
    <property type="entry name" value="Gal-3-0_sulfotr"/>
    <property type="match status" value="1"/>
</dbReference>
<keyword evidence="9" id="KW-0325">Glycoprotein</keyword>
<dbReference type="PANTHER" id="PTHR14647">
    <property type="entry name" value="GALACTOSE-3-O-SULFOTRANSFERASE"/>
    <property type="match status" value="1"/>
</dbReference>
<keyword evidence="11" id="KW-1185">Reference proteome</keyword>
<dbReference type="GO" id="GO:0001733">
    <property type="term" value="F:galactosylceramide sulfotransferase activity"/>
    <property type="evidence" value="ECO:0007669"/>
    <property type="project" value="InterPro"/>
</dbReference>
<dbReference type="Ensembl" id="ENSSFAT00005025894.1">
    <property type="protein sequence ID" value="ENSSFAP00005024885.1"/>
    <property type="gene ID" value="ENSSFAG00005012820.1"/>
</dbReference>
<keyword evidence="8" id="KW-0472">Membrane</keyword>
<reference evidence="10" key="2">
    <citation type="submission" date="2025-08" db="UniProtKB">
        <authorList>
            <consortium name="Ensembl"/>
        </authorList>
    </citation>
    <scope>IDENTIFICATION</scope>
</reference>
<dbReference type="PANTHER" id="PTHR14647:SF62">
    <property type="entry name" value="GALACTOSE-3-O-SULFOTRANSFERASE 2"/>
    <property type="match status" value="1"/>
</dbReference>
<keyword evidence="3" id="KW-0808">Transferase</keyword>
<comment type="similarity">
    <text evidence="2">Belongs to the galactose-3-O-sulfotransferase family.</text>
</comment>
<evidence type="ECO:0000256" key="4">
    <source>
        <dbReference type="ARBA" id="ARBA00022692"/>
    </source>
</evidence>
<evidence type="ECO:0000313" key="10">
    <source>
        <dbReference type="Ensembl" id="ENSSFAP00005024885.1"/>
    </source>
</evidence>
<keyword evidence="6" id="KW-1133">Transmembrane helix</keyword>
<dbReference type="Gene3D" id="3.40.50.300">
    <property type="entry name" value="P-loop containing nucleotide triphosphate hydrolases"/>
    <property type="match status" value="1"/>
</dbReference>
<comment type="subcellular location">
    <subcellularLocation>
        <location evidence="1">Golgi apparatus membrane</location>
        <topology evidence="1">Single-pass type II membrane protein</topology>
    </subcellularLocation>
</comment>
<evidence type="ECO:0000256" key="5">
    <source>
        <dbReference type="ARBA" id="ARBA00022968"/>
    </source>
</evidence>
<keyword evidence="7" id="KW-0333">Golgi apparatus</keyword>
<accession>A0A672H738</accession>
<evidence type="ECO:0000313" key="11">
    <source>
        <dbReference type="Proteomes" id="UP000472267"/>
    </source>
</evidence>
<dbReference type="GO" id="GO:0009247">
    <property type="term" value="P:glycolipid biosynthetic process"/>
    <property type="evidence" value="ECO:0007669"/>
    <property type="project" value="InterPro"/>
</dbReference>
<dbReference type="InParanoid" id="A0A672H738"/>
<protein>
    <recommendedName>
        <fullName evidence="12">Galactose-3-O-sulfotransferase 2</fullName>
    </recommendedName>
</protein>
<evidence type="ECO:0008006" key="12">
    <source>
        <dbReference type="Google" id="ProtNLM"/>
    </source>
</evidence>
<evidence type="ECO:0000256" key="7">
    <source>
        <dbReference type="ARBA" id="ARBA00023034"/>
    </source>
</evidence>
<dbReference type="GO" id="GO:0000139">
    <property type="term" value="C:Golgi membrane"/>
    <property type="evidence" value="ECO:0007669"/>
    <property type="project" value="UniProtKB-SubCell"/>
</dbReference>
<reference evidence="10" key="1">
    <citation type="submission" date="2019-06" db="EMBL/GenBank/DDBJ databases">
        <authorList>
            <consortium name="Wellcome Sanger Institute Data Sharing"/>
        </authorList>
    </citation>
    <scope>NUCLEOTIDE SEQUENCE [LARGE SCALE GENOMIC DNA]</scope>
</reference>
<dbReference type="Proteomes" id="UP000472267">
    <property type="component" value="Chromosome 14"/>
</dbReference>
<keyword evidence="5" id="KW-0735">Signal-anchor</keyword>
<name>A0A672H738_SALFA</name>
<organism evidence="10 11">
    <name type="scientific">Salarias fasciatus</name>
    <name type="common">Jewelled blenny</name>
    <name type="synonym">Blennius fasciatus</name>
    <dbReference type="NCBI Taxonomy" id="181472"/>
    <lineage>
        <taxon>Eukaryota</taxon>
        <taxon>Metazoa</taxon>
        <taxon>Chordata</taxon>
        <taxon>Craniata</taxon>
        <taxon>Vertebrata</taxon>
        <taxon>Euteleostomi</taxon>
        <taxon>Actinopterygii</taxon>
        <taxon>Neopterygii</taxon>
        <taxon>Teleostei</taxon>
        <taxon>Neoteleostei</taxon>
        <taxon>Acanthomorphata</taxon>
        <taxon>Ovalentaria</taxon>
        <taxon>Blenniimorphae</taxon>
        <taxon>Blenniiformes</taxon>
        <taxon>Blennioidei</taxon>
        <taxon>Blenniidae</taxon>
        <taxon>Salariinae</taxon>
        <taxon>Salarias</taxon>
    </lineage>
</organism>
<dbReference type="InterPro" id="IPR009729">
    <property type="entry name" value="Gal-3-0_sulfotransfrase"/>
</dbReference>
<dbReference type="AlphaFoldDB" id="A0A672H738"/>
<evidence type="ECO:0000256" key="1">
    <source>
        <dbReference type="ARBA" id="ARBA00004323"/>
    </source>
</evidence>
<proteinExistence type="inferred from homology"/>
<evidence type="ECO:0000256" key="8">
    <source>
        <dbReference type="ARBA" id="ARBA00023136"/>
    </source>
</evidence>
<reference evidence="10" key="3">
    <citation type="submission" date="2025-09" db="UniProtKB">
        <authorList>
            <consortium name="Ensembl"/>
        </authorList>
    </citation>
    <scope>IDENTIFICATION</scope>
</reference>
<evidence type="ECO:0000256" key="6">
    <source>
        <dbReference type="ARBA" id="ARBA00022989"/>
    </source>
</evidence>
<evidence type="ECO:0000256" key="3">
    <source>
        <dbReference type="ARBA" id="ARBA00022679"/>
    </source>
</evidence>
<dbReference type="OMA" id="MITERFV"/>
<evidence type="ECO:0000256" key="9">
    <source>
        <dbReference type="ARBA" id="ARBA00023180"/>
    </source>
</evidence>
<keyword evidence="4" id="KW-0812">Transmembrane</keyword>
<sequence>IPPHLHNDTELNSSREKLTLVLTFCRNDTFALNKQHALGGPPGLGRERWKATPSPGCQHKSHIVFLNTHTTDSSAIQNILYRYGEQRNLTFALPKGKDVRFPRRQLFQAQFVEGHANIFPKMFLMSSLMLQVAKVMPEDTLYFSMLRHPVPLVQSAFLYSKVVTIFGDSHDLDMVVEDSLRNSTSPVDESGFTLNKLAFDFGFDNVVSAGDEDLEQRAAEVIVDIEKDFHLLLIHEYFDESLILLRHTLCWSLEDVATFRPSRRSDQTHYSVSAETAEDIRQWNALDWKIYQHFNATFWHKVESVVGVEQMQKEVSDLRELQAELTRTCLEGKMAHPEVTWQGREVSLGFNLNPGLNAALKRKCQKLVTPALQYTYKLTTHRRADDVEAKPETAEMINSVTF</sequence>